<dbReference type="HAMAP" id="MF_00754">
    <property type="entry name" value="RNase_P_1"/>
    <property type="match status" value="1"/>
</dbReference>
<dbReference type="OMA" id="IPKSECV"/>
<dbReference type="GO" id="GO:0030677">
    <property type="term" value="C:ribonuclease P complex"/>
    <property type="evidence" value="ECO:0007669"/>
    <property type="project" value="InterPro"/>
</dbReference>
<keyword evidence="8" id="KW-0539">Nucleus</keyword>
<dbReference type="InterPro" id="IPR002730">
    <property type="entry name" value="Rpp29/RNP1"/>
</dbReference>
<dbReference type="Gene3D" id="2.30.30.210">
    <property type="entry name" value="Ribonuclease P/MRP, subunit p29"/>
    <property type="match status" value="1"/>
</dbReference>
<evidence type="ECO:0000256" key="1">
    <source>
        <dbReference type="ARBA" id="ARBA00004123"/>
    </source>
</evidence>
<keyword evidence="3" id="KW-0963">Cytoplasm</keyword>
<proteinExistence type="inferred from homology"/>
<keyword evidence="7" id="KW-0378">Hydrolase</keyword>
<dbReference type="InterPro" id="IPR023534">
    <property type="entry name" value="Rof/RNase_P-like"/>
</dbReference>
<protein>
    <recommendedName>
        <fullName evidence="8">Ribonuclease P protein subunit</fullName>
    </recommendedName>
</protein>
<accession>E4ZQJ0</accession>
<dbReference type="GeneID" id="13283972"/>
<dbReference type="GO" id="GO:0016787">
    <property type="term" value="F:hydrolase activity"/>
    <property type="evidence" value="ECO:0007669"/>
    <property type="project" value="UniProtKB-KW"/>
</dbReference>
<evidence type="ECO:0000256" key="3">
    <source>
        <dbReference type="ARBA" id="ARBA00022490"/>
    </source>
</evidence>
<dbReference type="InterPro" id="IPR016848">
    <property type="entry name" value="RNase_P/MRP_Rpp29-subunit"/>
</dbReference>
<keyword evidence="6" id="KW-0255">Endonuclease</keyword>
<dbReference type="eggNOG" id="KOG4046">
    <property type="taxonomic scope" value="Eukaryota"/>
</dbReference>
<evidence type="ECO:0000313" key="11">
    <source>
        <dbReference type="Proteomes" id="UP000002668"/>
    </source>
</evidence>
<name>E4ZQJ0_LEPMJ</name>
<dbReference type="GO" id="GO:0006364">
    <property type="term" value="P:rRNA processing"/>
    <property type="evidence" value="ECO:0007669"/>
    <property type="project" value="TreeGrafter"/>
</dbReference>
<dbReference type="Proteomes" id="UP000002668">
    <property type="component" value="Genome"/>
</dbReference>
<dbReference type="VEuPathDB" id="FungiDB:LEMA_P036690.1"/>
<dbReference type="AlphaFoldDB" id="E4ZQJ0"/>
<dbReference type="GO" id="GO:0005634">
    <property type="term" value="C:nucleus"/>
    <property type="evidence" value="ECO:0007669"/>
    <property type="project" value="UniProtKB-SubCell"/>
</dbReference>
<evidence type="ECO:0000256" key="6">
    <source>
        <dbReference type="ARBA" id="ARBA00022759"/>
    </source>
</evidence>
<evidence type="ECO:0000256" key="4">
    <source>
        <dbReference type="ARBA" id="ARBA00022694"/>
    </source>
</evidence>
<evidence type="ECO:0000313" key="10">
    <source>
        <dbReference type="EMBL" id="CBX93995.1"/>
    </source>
</evidence>
<dbReference type="FunCoup" id="E4ZQJ0">
    <property type="interactions" value="194"/>
</dbReference>
<keyword evidence="4 8" id="KW-0819">tRNA processing</keyword>
<dbReference type="PIRSF" id="PIRSF027081">
    <property type="entry name" value="RNase_P/MRP_p29_subunit"/>
    <property type="match status" value="1"/>
</dbReference>
<dbReference type="InParanoid" id="E4ZQJ0"/>
<dbReference type="InterPro" id="IPR023538">
    <property type="entry name" value="RNP1"/>
</dbReference>
<dbReference type="Pfam" id="PF01868">
    <property type="entry name" value="RNase_P-MRP_p29"/>
    <property type="match status" value="1"/>
</dbReference>
<evidence type="ECO:0000256" key="7">
    <source>
        <dbReference type="ARBA" id="ARBA00022801"/>
    </source>
</evidence>
<dbReference type="EMBL" id="FP929116">
    <property type="protein sequence ID" value="CBX93995.1"/>
    <property type="molecule type" value="Genomic_DNA"/>
</dbReference>
<dbReference type="SUPFAM" id="SSF101744">
    <property type="entry name" value="Rof/RNase P subunit-like"/>
    <property type="match status" value="1"/>
</dbReference>
<dbReference type="GO" id="GO:0033204">
    <property type="term" value="F:ribonuclease P RNA binding"/>
    <property type="evidence" value="ECO:0007669"/>
    <property type="project" value="InterPro"/>
</dbReference>
<sequence>MANSRAQPFAQTILERAFSPDTATIQYNERVIKRPLPIRATSPTPSARAIRRQGLNERKAIARKRSKNKPRPLSAAEKRKLCLNEIPKEQQKYAIYEPLHNLWTGYMRDILGLTDAKRNAHVTPNSSGQILASADMHGAKVAIVRSRCVSRVGLEGIIVRDTRFTFEIITKRNVLKAIPKEHTIFRFEITLPVTEGEEEKKPLVFELNGEQFQARAADRANRKFRMHYQPDI</sequence>
<keyword evidence="5" id="KW-0540">Nuclease</keyword>
<evidence type="ECO:0000256" key="9">
    <source>
        <dbReference type="SAM" id="MobiDB-lite"/>
    </source>
</evidence>
<gene>
    <name evidence="10" type="ORF">LEMA_P036690.1</name>
</gene>
<evidence type="ECO:0000256" key="5">
    <source>
        <dbReference type="ARBA" id="ARBA00022722"/>
    </source>
</evidence>
<dbReference type="GO" id="GO:0004519">
    <property type="term" value="F:endonuclease activity"/>
    <property type="evidence" value="ECO:0007669"/>
    <property type="project" value="UniProtKB-KW"/>
</dbReference>
<dbReference type="STRING" id="985895.E4ZQJ0"/>
<dbReference type="PANTHER" id="PTHR13348">
    <property type="entry name" value="RIBONUCLEASE P SUBUNIT P29"/>
    <property type="match status" value="1"/>
</dbReference>
<reference evidence="11" key="1">
    <citation type="journal article" date="2011" name="Nat. Commun.">
        <title>Effector diversification within compartments of the Leptosphaeria maculans genome affected by Repeat-Induced Point mutations.</title>
        <authorList>
            <person name="Rouxel T."/>
            <person name="Grandaubert J."/>
            <person name="Hane J.K."/>
            <person name="Hoede C."/>
            <person name="van de Wouw A.P."/>
            <person name="Couloux A."/>
            <person name="Dominguez V."/>
            <person name="Anthouard V."/>
            <person name="Bally P."/>
            <person name="Bourras S."/>
            <person name="Cozijnsen A.J."/>
            <person name="Ciuffetti L.M."/>
            <person name="Degrave A."/>
            <person name="Dilmaghani A."/>
            <person name="Duret L."/>
            <person name="Fudal I."/>
            <person name="Goodwin S.B."/>
            <person name="Gout L."/>
            <person name="Glaser N."/>
            <person name="Linglin J."/>
            <person name="Kema G.H.J."/>
            <person name="Lapalu N."/>
            <person name="Lawrence C.B."/>
            <person name="May K."/>
            <person name="Meyer M."/>
            <person name="Ollivier B."/>
            <person name="Poulain J."/>
            <person name="Schoch C.L."/>
            <person name="Simon A."/>
            <person name="Spatafora J.W."/>
            <person name="Stachowiak A."/>
            <person name="Turgeon B.G."/>
            <person name="Tyler B.M."/>
            <person name="Vincent D."/>
            <person name="Weissenbach J."/>
            <person name="Amselem J."/>
            <person name="Quesneville H."/>
            <person name="Oliver R.P."/>
            <person name="Wincker P."/>
            <person name="Balesdent M.-H."/>
            <person name="Howlett B.J."/>
        </authorList>
    </citation>
    <scope>NUCLEOTIDE SEQUENCE [LARGE SCALE GENOMIC DNA]</scope>
    <source>
        <strain evidence="11">JN3 / isolate v23.1.3 / race Av1-4-5-6-7-8</strain>
    </source>
</reference>
<dbReference type="PANTHER" id="PTHR13348:SF0">
    <property type="entry name" value="RIBONUCLEASE P PROTEIN SUBUNIT P29"/>
    <property type="match status" value="1"/>
</dbReference>
<dbReference type="InterPro" id="IPR036980">
    <property type="entry name" value="RNase_P/MRP_Rpp29_sf"/>
</dbReference>
<feature type="region of interest" description="Disordered" evidence="9">
    <location>
        <begin position="57"/>
        <end position="76"/>
    </location>
</feature>
<organism evidence="11">
    <name type="scientific">Leptosphaeria maculans (strain JN3 / isolate v23.1.3 / race Av1-4-5-6-7-8)</name>
    <name type="common">Blackleg fungus</name>
    <name type="synonym">Phoma lingam</name>
    <dbReference type="NCBI Taxonomy" id="985895"/>
    <lineage>
        <taxon>Eukaryota</taxon>
        <taxon>Fungi</taxon>
        <taxon>Dikarya</taxon>
        <taxon>Ascomycota</taxon>
        <taxon>Pezizomycotina</taxon>
        <taxon>Dothideomycetes</taxon>
        <taxon>Pleosporomycetidae</taxon>
        <taxon>Pleosporales</taxon>
        <taxon>Pleosporineae</taxon>
        <taxon>Leptosphaeriaceae</taxon>
        <taxon>Plenodomus</taxon>
        <taxon>Plenodomus lingam/Leptosphaeria maculans species complex</taxon>
    </lineage>
</organism>
<dbReference type="GO" id="GO:0000172">
    <property type="term" value="C:ribonuclease MRP complex"/>
    <property type="evidence" value="ECO:0007669"/>
    <property type="project" value="InterPro"/>
</dbReference>
<evidence type="ECO:0000256" key="2">
    <source>
        <dbReference type="ARBA" id="ARBA00006181"/>
    </source>
</evidence>
<dbReference type="GO" id="GO:0001682">
    <property type="term" value="P:tRNA 5'-leader removal"/>
    <property type="evidence" value="ECO:0007669"/>
    <property type="project" value="InterPro"/>
</dbReference>
<keyword evidence="11" id="KW-1185">Reference proteome</keyword>
<comment type="similarity">
    <text evidence="2">Belongs to the eukaryotic/archaeal RNase P protein component 1 family.</text>
</comment>
<dbReference type="OrthoDB" id="124041at2759"/>
<dbReference type="HOGENOM" id="CLU_078577_0_0_1"/>
<feature type="compositionally biased region" description="Basic residues" evidence="9">
    <location>
        <begin position="61"/>
        <end position="70"/>
    </location>
</feature>
<evidence type="ECO:0000256" key="8">
    <source>
        <dbReference type="PIRNR" id="PIRNR027081"/>
    </source>
</evidence>
<dbReference type="SMART" id="SM00538">
    <property type="entry name" value="POP4"/>
    <property type="match status" value="1"/>
</dbReference>
<comment type="subcellular location">
    <subcellularLocation>
        <location evidence="1">Nucleus</location>
    </subcellularLocation>
</comment>